<evidence type="ECO:0008006" key="5">
    <source>
        <dbReference type="Google" id="ProtNLM"/>
    </source>
</evidence>
<dbReference type="InterPro" id="IPR042100">
    <property type="entry name" value="Bug_dom1"/>
</dbReference>
<dbReference type="InterPro" id="IPR005064">
    <property type="entry name" value="BUG"/>
</dbReference>
<dbReference type="PANTHER" id="PTHR42928">
    <property type="entry name" value="TRICARBOXYLATE-BINDING PROTEIN"/>
    <property type="match status" value="1"/>
</dbReference>
<gene>
    <name evidence="3" type="ORF">CAK95_23145</name>
</gene>
<feature type="chain" id="PRO_5013139935" description="ABC transporter substrate-binding protein" evidence="2">
    <location>
        <begin position="29"/>
        <end position="331"/>
    </location>
</feature>
<dbReference type="Proteomes" id="UP000194137">
    <property type="component" value="Chromosome"/>
</dbReference>
<evidence type="ECO:0000256" key="1">
    <source>
        <dbReference type="ARBA" id="ARBA00006987"/>
    </source>
</evidence>
<proteinExistence type="inferred from homology"/>
<dbReference type="SUPFAM" id="SSF53850">
    <property type="entry name" value="Periplasmic binding protein-like II"/>
    <property type="match status" value="1"/>
</dbReference>
<dbReference type="InterPro" id="IPR006311">
    <property type="entry name" value="TAT_signal"/>
</dbReference>
<name>A0A1W7A0M8_9HYPH</name>
<keyword evidence="2" id="KW-0732">Signal</keyword>
<dbReference type="CDD" id="cd07012">
    <property type="entry name" value="PBP2_Bug_TTT"/>
    <property type="match status" value="1"/>
</dbReference>
<dbReference type="Pfam" id="PF03401">
    <property type="entry name" value="TctC"/>
    <property type="match status" value="1"/>
</dbReference>
<evidence type="ECO:0000313" key="3">
    <source>
        <dbReference type="EMBL" id="ARQ03140.1"/>
    </source>
</evidence>
<dbReference type="PIRSF" id="PIRSF017082">
    <property type="entry name" value="YflP"/>
    <property type="match status" value="1"/>
</dbReference>
<feature type="signal peptide" evidence="2">
    <location>
        <begin position="1"/>
        <end position="28"/>
    </location>
</feature>
<dbReference type="EMBL" id="CP021112">
    <property type="protein sequence ID" value="ARQ03140.1"/>
    <property type="molecule type" value="Genomic_DNA"/>
</dbReference>
<dbReference type="Gene3D" id="3.40.190.150">
    <property type="entry name" value="Bordetella uptake gene, domain 1"/>
    <property type="match status" value="1"/>
</dbReference>
<dbReference type="Gene3D" id="3.40.190.10">
    <property type="entry name" value="Periplasmic binding protein-like II"/>
    <property type="match status" value="1"/>
</dbReference>
<dbReference type="AlphaFoldDB" id="A0A1W7A0M8"/>
<protein>
    <recommendedName>
        <fullName evidence="5">ABC transporter substrate-binding protein</fullName>
    </recommendedName>
</protein>
<dbReference type="STRING" id="1235591.CAK95_23145"/>
<dbReference type="PROSITE" id="PS51318">
    <property type="entry name" value="TAT"/>
    <property type="match status" value="1"/>
</dbReference>
<evidence type="ECO:0000256" key="2">
    <source>
        <dbReference type="SAM" id="SignalP"/>
    </source>
</evidence>
<dbReference type="OrthoDB" id="8443386at2"/>
<keyword evidence="4" id="KW-1185">Reference proteome</keyword>
<organism evidence="3 4">
    <name type="scientific">Pseudorhodoplanes sinuspersici</name>
    <dbReference type="NCBI Taxonomy" id="1235591"/>
    <lineage>
        <taxon>Bacteria</taxon>
        <taxon>Pseudomonadati</taxon>
        <taxon>Pseudomonadota</taxon>
        <taxon>Alphaproteobacteria</taxon>
        <taxon>Hyphomicrobiales</taxon>
        <taxon>Pseudorhodoplanes</taxon>
    </lineage>
</organism>
<comment type="similarity">
    <text evidence="1">Belongs to the UPF0065 (bug) family.</text>
</comment>
<sequence>MKSLTRRAILHRGALAGLLALTPVPLLAQAEYPNKPIRVVVPFPAGGTTDMLARLLTQKMGESLGQSFVVENVGGAGGSLGAEQIARAAPDGYSLLFHNLTFSTTTSSLQYAGRSRHDIEKDFVPISVGAYVPMLLLAHPSVPAKDLKEFVAIAKTSKDPMFYGSTGPGSVMNFSGELLKRDAGIKLDHVPFKGAAPLVQELLSGRIQFGGDQLSTSLQHAKAGALRPLAVQSATRSSALPDVPTVREQGFAFLELQGWNGFFAPAGTPDAIVARLHKAIVAASQAPDVRAKMAMVGAEPGGSSQEEMRQMLREQVSKVKPVIEDLKLIVQ</sequence>
<evidence type="ECO:0000313" key="4">
    <source>
        <dbReference type="Proteomes" id="UP000194137"/>
    </source>
</evidence>
<dbReference type="PANTHER" id="PTHR42928:SF5">
    <property type="entry name" value="BLR1237 PROTEIN"/>
    <property type="match status" value="1"/>
</dbReference>
<reference evidence="3 4" key="1">
    <citation type="submission" date="2017-05" db="EMBL/GenBank/DDBJ databases">
        <title>Full genome sequence of Pseudorhodoplanes sinuspersici.</title>
        <authorList>
            <person name="Dastgheib S.M.M."/>
            <person name="Shavandi M."/>
            <person name="Tirandaz H."/>
        </authorList>
    </citation>
    <scope>NUCLEOTIDE SEQUENCE [LARGE SCALE GENOMIC DNA]</scope>
    <source>
        <strain evidence="3 4">RIPI110</strain>
    </source>
</reference>
<dbReference type="KEGG" id="psin:CAK95_23145"/>
<accession>A0A1W7A0M8</accession>